<dbReference type="EMBL" id="WOFV02000007">
    <property type="protein sequence ID" value="NAS17030.1"/>
    <property type="molecule type" value="Genomic_DNA"/>
</dbReference>
<reference evidence="4 6" key="2">
    <citation type="submission" date="2020-01" db="EMBL/GenBank/DDBJ databases">
        <title>Genome sequence of a 1,3-propanediol producer, Clostridium butyricum S3.</title>
        <authorList>
            <person name="Zhou J."/>
        </authorList>
    </citation>
    <scope>NUCLEOTIDE SEQUENCE [LARGE SCALE GENOMIC DNA]</scope>
    <source>
        <strain evidence="4 6">S3</strain>
    </source>
</reference>
<evidence type="ECO:0000259" key="1">
    <source>
        <dbReference type="Pfam" id="PF07905"/>
    </source>
</evidence>
<dbReference type="PANTHER" id="PTHR33744">
    <property type="entry name" value="CARBOHYDRATE DIACID REGULATOR"/>
    <property type="match status" value="1"/>
</dbReference>
<dbReference type="AlphaFoldDB" id="A0A512TPM0"/>
<organism evidence="3 5">
    <name type="scientific">Clostridium butyricum</name>
    <dbReference type="NCBI Taxonomy" id="1492"/>
    <lineage>
        <taxon>Bacteria</taxon>
        <taxon>Bacillati</taxon>
        <taxon>Bacillota</taxon>
        <taxon>Clostridia</taxon>
        <taxon>Eubacteriales</taxon>
        <taxon>Clostridiaceae</taxon>
        <taxon>Clostridium</taxon>
    </lineage>
</organism>
<dbReference type="Proteomes" id="UP000321089">
    <property type="component" value="Unassembled WGS sequence"/>
</dbReference>
<dbReference type="InterPro" id="IPR025736">
    <property type="entry name" value="PucR_C-HTH_dom"/>
</dbReference>
<feature type="domain" description="Purine catabolism PurC-like" evidence="1">
    <location>
        <begin position="17"/>
        <end position="124"/>
    </location>
</feature>
<dbReference type="Gene3D" id="1.10.10.2840">
    <property type="entry name" value="PucR C-terminal helix-turn-helix domain"/>
    <property type="match status" value="1"/>
</dbReference>
<dbReference type="InterPro" id="IPR042070">
    <property type="entry name" value="PucR_C-HTH_sf"/>
</dbReference>
<dbReference type="InterPro" id="IPR051448">
    <property type="entry name" value="CdaR-like_regulators"/>
</dbReference>
<evidence type="ECO:0000313" key="6">
    <source>
        <dbReference type="Proteomes" id="UP000474042"/>
    </source>
</evidence>
<name>A0A512TPM0_CLOBU</name>
<gene>
    <name evidence="3" type="ORF">CBU02nite_27010</name>
    <name evidence="4" type="ORF">GND98_003880</name>
</gene>
<dbReference type="Pfam" id="PF07905">
    <property type="entry name" value="PucR"/>
    <property type="match status" value="1"/>
</dbReference>
<protein>
    <submittedName>
        <fullName evidence="4">PucR family transcriptional regulator</fullName>
    </submittedName>
</protein>
<feature type="domain" description="PucR C-terminal helix-turn-helix" evidence="2">
    <location>
        <begin position="327"/>
        <end position="382"/>
    </location>
</feature>
<comment type="caution">
    <text evidence="3">The sequence shown here is derived from an EMBL/GenBank/DDBJ whole genome shotgun (WGS) entry which is preliminary data.</text>
</comment>
<accession>A0A512TPM0</accession>
<dbReference type="PANTHER" id="PTHR33744:SF1">
    <property type="entry name" value="DNA-BINDING TRANSCRIPTIONAL ACTIVATOR ADER"/>
    <property type="match status" value="1"/>
</dbReference>
<dbReference type="RefSeq" id="WP_003428124.1">
    <property type="nucleotide sequence ID" value="NZ_BKBC01000042.1"/>
</dbReference>
<evidence type="ECO:0000313" key="4">
    <source>
        <dbReference type="EMBL" id="NAS17030.1"/>
    </source>
</evidence>
<dbReference type="InterPro" id="IPR012914">
    <property type="entry name" value="PucR_dom"/>
</dbReference>
<sequence>MSITLKQLYSESKTKYKLKLLAGENVLDNVVSWFHFMEDESTIDFIRGNELIVTTGLGSKNDEWLDNLIKGLINRHASGLMVNIGQYISKIPDYTIKFCNDNGFPLFTIPWEVHLVDIMQDYCNCIMNAEQHKSNICSAFFNAIFSPMQKDSYIPCLNQASYDLHGEFIILSLDLDSSIHEKNNEIKLKNFIMRIENTLNSFSFKYSLLTQNNQLNIITNFSASPNPLNYVDNYVISHLKNYSEIKHMGVSSSINSIENLHKAYTEASNAKYTSIKDDTFIIYYENMGIDKLLLNVNDMKILYDLYKKYLGSIHDYDKIHKTDYENILEIYLKNNCSIQAVSKKTYTHRNTINYRIKKIKEILNNDLDNSEENFNYLLAFHIREILNIKQNIKTFS</sequence>
<proteinExistence type="predicted"/>
<evidence type="ECO:0000313" key="3">
    <source>
        <dbReference type="EMBL" id="GEQ22195.1"/>
    </source>
</evidence>
<evidence type="ECO:0000259" key="2">
    <source>
        <dbReference type="Pfam" id="PF13556"/>
    </source>
</evidence>
<dbReference type="EMBL" id="BKBC01000042">
    <property type="protein sequence ID" value="GEQ22195.1"/>
    <property type="molecule type" value="Genomic_DNA"/>
</dbReference>
<dbReference type="Proteomes" id="UP000474042">
    <property type="component" value="Unassembled WGS sequence"/>
</dbReference>
<reference evidence="3 5" key="1">
    <citation type="submission" date="2019-07" db="EMBL/GenBank/DDBJ databases">
        <title>Whole genome shotgun sequence of Clostridium butyricum NBRC 3858.</title>
        <authorList>
            <person name="Hosoyama A."/>
            <person name="Uohara A."/>
            <person name="Ohji S."/>
            <person name="Ichikawa N."/>
        </authorList>
    </citation>
    <scope>NUCLEOTIDE SEQUENCE [LARGE SCALE GENOMIC DNA]</scope>
    <source>
        <strain evidence="3 5">NBRC 3858</strain>
    </source>
</reference>
<evidence type="ECO:0000313" key="5">
    <source>
        <dbReference type="Proteomes" id="UP000321089"/>
    </source>
</evidence>
<dbReference type="Pfam" id="PF13556">
    <property type="entry name" value="HTH_30"/>
    <property type="match status" value="1"/>
</dbReference>